<dbReference type="OrthoDB" id="1939285at2759"/>
<keyword evidence="5" id="KW-0206">Cytoskeleton</keyword>
<feature type="compositionally biased region" description="Polar residues" evidence="6">
    <location>
        <begin position="117"/>
        <end position="129"/>
    </location>
</feature>
<comment type="caution">
    <text evidence="8">The sequence shown here is derived from an EMBL/GenBank/DDBJ whole genome shotgun (WGS) entry which is preliminary data.</text>
</comment>
<name>A0A9Q1JW58_9CARY</name>
<evidence type="ECO:0000256" key="2">
    <source>
        <dbReference type="ARBA" id="ARBA00005885"/>
    </source>
</evidence>
<evidence type="ECO:0000256" key="6">
    <source>
        <dbReference type="SAM" id="MobiDB-lite"/>
    </source>
</evidence>
<evidence type="ECO:0000256" key="3">
    <source>
        <dbReference type="ARBA" id="ARBA00022490"/>
    </source>
</evidence>
<dbReference type="PANTHER" id="PTHR31358">
    <property type="entry name" value="PROTEIN WVD2-LIKE 4"/>
    <property type="match status" value="1"/>
</dbReference>
<dbReference type="PANTHER" id="PTHR31358:SF29">
    <property type="entry name" value="PROTEIN WVD2-LIKE 5-RELATED"/>
    <property type="match status" value="1"/>
</dbReference>
<feature type="domain" description="TPX2 C-terminal" evidence="7">
    <location>
        <begin position="228"/>
        <end position="303"/>
    </location>
</feature>
<comment type="similarity">
    <text evidence="2">Belongs to the TPX2 family.</text>
</comment>
<evidence type="ECO:0000259" key="7">
    <source>
        <dbReference type="Pfam" id="PF06886"/>
    </source>
</evidence>
<feature type="compositionally biased region" description="Basic and acidic residues" evidence="6">
    <location>
        <begin position="318"/>
        <end position="344"/>
    </location>
</feature>
<dbReference type="Pfam" id="PF06886">
    <property type="entry name" value="TPX2"/>
    <property type="match status" value="1"/>
</dbReference>
<comment type="subcellular location">
    <subcellularLocation>
        <location evidence="1">Cytoplasm</location>
        <location evidence="1">Cytoskeleton</location>
    </subcellularLocation>
</comment>
<feature type="region of interest" description="Disordered" evidence="6">
    <location>
        <begin position="110"/>
        <end position="194"/>
    </location>
</feature>
<evidence type="ECO:0000313" key="9">
    <source>
        <dbReference type="Proteomes" id="UP001153076"/>
    </source>
</evidence>
<gene>
    <name evidence="8" type="ORF">Cgig2_030505</name>
</gene>
<reference evidence="8" key="1">
    <citation type="submission" date="2022-04" db="EMBL/GenBank/DDBJ databases">
        <title>Carnegiea gigantea Genome sequencing and assembly v2.</title>
        <authorList>
            <person name="Copetti D."/>
            <person name="Sanderson M.J."/>
            <person name="Burquez A."/>
            <person name="Wojciechowski M.F."/>
        </authorList>
    </citation>
    <scope>NUCLEOTIDE SEQUENCE</scope>
    <source>
        <strain evidence="8">SGP5-SGP5p</strain>
        <tissue evidence="8">Aerial part</tissue>
    </source>
</reference>
<dbReference type="InterPro" id="IPR044833">
    <property type="entry name" value="WDL5/6"/>
</dbReference>
<keyword evidence="3" id="KW-0963">Cytoplasm</keyword>
<evidence type="ECO:0000256" key="5">
    <source>
        <dbReference type="ARBA" id="ARBA00023212"/>
    </source>
</evidence>
<proteinExistence type="inferred from homology"/>
<organism evidence="8 9">
    <name type="scientific">Carnegiea gigantea</name>
    <dbReference type="NCBI Taxonomy" id="171969"/>
    <lineage>
        <taxon>Eukaryota</taxon>
        <taxon>Viridiplantae</taxon>
        <taxon>Streptophyta</taxon>
        <taxon>Embryophyta</taxon>
        <taxon>Tracheophyta</taxon>
        <taxon>Spermatophyta</taxon>
        <taxon>Magnoliopsida</taxon>
        <taxon>eudicotyledons</taxon>
        <taxon>Gunneridae</taxon>
        <taxon>Pentapetalae</taxon>
        <taxon>Caryophyllales</taxon>
        <taxon>Cactineae</taxon>
        <taxon>Cactaceae</taxon>
        <taxon>Cactoideae</taxon>
        <taxon>Echinocereeae</taxon>
        <taxon>Carnegiea</taxon>
    </lineage>
</organism>
<sequence>MDADNDIYASRIGIVDKNGVHIGHTNVEGENVGSGEVSGMPRCNMVALVLDGWSEAAIRSNDSSMVDSSPHIIARPSDVHLENKNSPEEVETYENNQVKAPKLQNAQIRAKTEKPTCTKNAAASSLKKTNNSKEIKTPSHGSVPAKTRAKQPVAKTRSFNDRQVPNTNLSKTANPAPVSNNPHKTKENHPKFEPVSGSDYWVPCESTLSPAVADDRPHRVGKLPSYGFSFRCDERAEKRREFYSKLEEKIHAQELEKCNRQAKSKETQEAEIKMLRKSLNFKATPMPSFYQESTPPKVELKKIPTTRPRSPKLGRKKNPSELHTKGNDVETHQPGRPSLDEKKVSISQNKPSKGPSPVQAKEPQRKSLPKLPSQKTNLIKTTSEAMSSLAQVQDDVTNDSRPIARVDGEFPCFTLEQVQPEAEDSSSVVDQGLHELEQEGVALQC</sequence>
<protein>
    <recommendedName>
        <fullName evidence="7">TPX2 C-terminal domain-containing protein</fullName>
    </recommendedName>
</protein>
<accession>A0A9Q1JW58</accession>
<feature type="region of interest" description="Disordered" evidence="6">
    <location>
        <begin position="286"/>
        <end position="376"/>
    </location>
</feature>
<dbReference type="GO" id="GO:0005874">
    <property type="term" value="C:microtubule"/>
    <property type="evidence" value="ECO:0007669"/>
    <property type="project" value="UniProtKB-KW"/>
</dbReference>
<dbReference type="InterPro" id="IPR027329">
    <property type="entry name" value="TPX2_C"/>
</dbReference>
<evidence type="ECO:0000313" key="8">
    <source>
        <dbReference type="EMBL" id="KAJ8432069.1"/>
    </source>
</evidence>
<keyword evidence="9" id="KW-1185">Reference proteome</keyword>
<keyword evidence="4" id="KW-0493">Microtubule</keyword>
<dbReference type="AlphaFoldDB" id="A0A9Q1JW58"/>
<evidence type="ECO:0000256" key="4">
    <source>
        <dbReference type="ARBA" id="ARBA00022701"/>
    </source>
</evidence>
<evidence type="ECO:0000256" key="1">
    <source>
        <dbReference type="ARBA" id="ARBA00004245"/>
    </source>
</evidence>
<dbReference type="EMBL" id="JAKOGI010000640">
    <property type="protein sequence ID" value="KAJ8432069.1"/>
    <property type="molecule type" value="Genomic_DNA"/>
</dbReference>
<dbReference type="GO" id="GO:0008017">
    <property type="term" value="F:microtubule binding"/>
    <property type="evidence" value="ECO:0007669"/>
    <property type="project" value="InterPro"/>
</dbReference>
<feature type="compositionally biased region" description="Polar residues" evidence="6">
    <location>
        <begin position="161"/>
        <end position="182"/>
    </location>
</feature>
<dbReference type="Proteomes" id="UP001153076">
    <property type="component" value="Unassembled WGS sequence"/>
</dbReference>